<organism evidence="1 2">
    <name type="scientific">Microcystis aeruginosa PCC 9717</name>
    <dbReference type="NCBI Taxonomy" id="1160286"/>
    <lineage>
        <taxon>Bacteria</taxon>
        <taxon>Bacillati</taxon>
        <taxon>Cyanobacteriota</taxon>
        <taxon>Cyanophyceae</taxon>
        <taxon>Oscillatoriophycideae</taxon>
        <taxon>Chroococcales</taxon>
        <taxon>Microcystaceae</taxon>
        <taxon>Microcystis</taxon>
    </lineage>
</organism>
<dbReference type="AlphaFoldDB" id="I4FUK1"/>
<sequence>MIDNKSAAQSQKSMQVEEFGNSHFETILRCFSDLETR</sequence>
<name>I4FUK1_MICAE</name>
<gene>
    <name evidence="1" type="ORF">MICAB_610002</name>
</gene>
<accession>I4FUK1</accession>
<comment type="caution">
    <text evidence="1">The sequence shown here is derived from an EMBL/GenBank/DDBJ whole genome shotgun (WGS) entry which is preliminary data.</text>
</comment>
<evidence type="ECO:0000313" key="1">
    <source>
        <dbReference type="EMBL" id="CCH99326.1"/>
    </source>
</evidence>
<proteinExistence type="predicted"/>
<dbReference type="Proteomes" id="UP000003172">
    <property type="component" value="Unassembled WGS sequence"/>
</dbReference>
<dbReference type="HOGENOM" id="CLU_3345962_0_0_3"/>
<dbReference type="EMBL" id="CAII01000568">
    <property type="protein sequence ID" value="CCH99326.1"/>
    <property type="molecule type" value="Genomic_DNA"/>
</dbReference>
<evidence type="ECO:0000313" key="2">
    <source>
        <dbReference type="Proteomes" id="UP000003172"/>
    </source>
</evidence>
<protein>
    <submittedName>
        <fullName evidence="1">Uncharacterized protein</fullName>
    </submittedName>
</protein>
<reference evidence="1 2" key="1">
    <citation type="submission" date="2012-04" db="EMBL/GenBank/DDBJ databases">
        <authorList>
            <person name="Genoscope - CEA"/>
        </authorList>
    </citation>
    <scope>NUCLEOTIDE SEQUENCE [LARGE SCALE GENOMIC DNA]</scope>
    <source>
        <strain evidence="1 2">9717</strain>
    </source>
</reference>